<protein>
    <recommendedName>
        <fullName evidence="2">Apple domain-containing protein</fullName>
    </recommendedName>
</protein>
<organism evidence="4">
    <name type="scientific">Pyrenophora teres f. teres (strain 0-1)</name>
    <name type="common">Barley net blotch fungus</name>
    <name type="synonym">Drechslera teres f. teres</name>
    <dbReference type="NCBI Taxonomy" id="861557"/>
    <lineage>
        <taxon>Eukaryota</taxon>
        <taxon>Fungi</taxon>
        <taxon>Dikarya</taxon>
        <taxon>Ascomycota</taxon>
        <taxon>Pezizomycotina</taxon>
        <taxon>Dothideomycetes</taxon>
        <taxon>Pleosporomycetidae</taxon>
        <taxon>Pleosporales</taxon>
        <taxon>Pleosporineae</taxon>
        <taxon>Pleosporaceae</taxon>
        <taxon>Pyrenophora</taxon>
    </lineage>
</organism>
<dbReference type="PANTHER" id="PTHR33946:SF4">
    <property type="entry name" value="COAGULATION FACTOR XI"/>
    <property type="match status" value="1"/>
</dbReference>
<gene>
    <name evidence="3" type="ORF">PTT_18705</name>
</gene>
<keyword evidence="4" id="KW-1185">Reference proteome</keyword>
<dbReference type="KEGG" id="pte:PTT_18705"/>
<dbReference type="HOGENOM" id="CLU_869171_0_0_1"/>
<dbReference type="EMBL" id="GL537529">
    <property type="protein sequence ID" value="EFQ86144.1"/>
    <property type="molecule type" value="Genomic_DNA"/>
</dbReference>
<accession>E3S7C0</accession>
<dbReference type="Proteomes" id="UP000001067">
    <property type="component" value="Unassembled WGS sequence"/>
</dbReference>
<evidence type="ECO:0000313" key="4">
    <source>
        <dbReference type="Proteomes" id="UP000001067"/>
    </source>
</evidence>
<evidence type="ECO:0000313" key="3">
    <source>
        <dbReference type="EMBL" id="EFQ86144.1"/>
    </source>
</evidence>
<feature type="domain" description="Apple" evidence="2">
    <location>
        <begin position="48"/>
        <end position="78"/>
    </location>
</feature>
<reference evidence="3 4" key="1">
    <citation type="journal article" date="2010" name="Genome Biol.">
        <title>A first genome assembly of the barley fungal pathogen Pyrenophora teres f. teres.</title>
        <authorList>
            <person name="Ellwood S.R."/>
            <person name="Liu Z."/>
            <person name="Syme R.A."/>
            <person name="Lai Z."/>
            <person name="Hane J.K."/>
            <person name="Keiper F."/>
            <person name="Moffat C.S."/>
            <person name="Oliver R.P."/>
            <person name="Friesen T.L."/>
        </authorList>
    </citation>
    <scope>NUCLEOTIDE SEQUENCE [LARGE SCALE GENOMIC DNA]</scope>
    <source>
        <strain evidence="3 4">0-1</strain>
    </source>
</reference>
<feature type="compositionally biased region" description="Low complexity" evidence="1">
    <location>
        <begin position="122"/>
        <end position="143"/>
    </location>
</feature>
<dbReference type="OrthoDB" id="160645at2759"/>
<dbReference type="InterPro" id="IPR003609">
    <property type="entry name" value="Pan_app"/>
</dbReference>
<name>E3S7C0_PYRTT</name>
<sequence>MTPQPTGPITCPAYNGTTYTAGSKTFLVLCDADINGDTFPGPISPTYPGSYEKCLLDCKSAPGCVAVSYVKGGPCYLKGSAEGSSPNGNIIGGKLIHGTSSSAAPTPASGFSTVTVTSCATTGSSTTDASATSSATPTSTSRTCPEGDGAMYTTQCGAVYTLECGADRFGNDLENGLVYADTWERCVQVCDRTAGCVSVSWVSERHGACYMKSGIGEIHRNSNIEGGRKISDCIRVKQHQKRVAPIVPRGLFFGPDYTYTQQTSTVTAYSTFRPVLTTTLYAQPATVTKFVVATAVATITNFIPSTVFSVIVPTSCPLST</sequence>
<feature type="domain" description="Apple" evidence="2">
    <location>
        <begin position="166"/>
        <end position="212"/>
    </location>
</feature>
<dbReference type="eggNOG" id="ENOG502QTFH">
    <property type="taxonomic scope" value="Eukaryota"/>
</dbReference>
<dbReference type="AlphaFoldDB" id="E3S7C0"/>
<proteinExistence type="predicted"/>
<dbReference type="PANTHER" id="PTHR33946">
    <property type="match status" value="1"/>
</dbReference>
<evidence type="ECO:0000259" key="2">
    <source>
        <dbReference type="Pfam" id="PF14295"/>
    </source>
</evidence>
<dbReference type="Gene3D" id="3.50.4.10">
    <property type="entry name" value="Hepatocyte Growth Factor"/>
    <property type="match status" value="2"/>
</dbReference>
<dbReference type="Pfam" id="PF14295">
    <property type="entry name" value="PAN_4"/>
    <property type="match status" value="2"/>
</dbReference>
<evidence type="ECO:0000256" key="1">
    <source>
        <dbReference type="SAM" id="MobiDB-lite"/>
    </source>
</evidence>
<feature type="region of interest" description="Disordered" evidence="1">
    <location>
        <begin position="122"/>
        <end position="144"/>
    </location>
</feature>